<organism evidence="1 2">
    <name type="scientific">Paenibacillus montaniterrae</name>
    <dbReference type="NCBI Taxonomy" id="429341"/>
    <lineage>
        <taxon>Bacteria</taxon>
        <taxon>Bacillati</taxon>
        <taxon>Bacillota</taxon>
        <taxon>Bacilli</taxon>
        <taxon>Bacillales</taxon>
        <taxon>Paenibacillaceae</taxon>
        <taxon>Paenibacillus</taxon>
    </lineage>
</organism>
<dbReference type="Proteomes" id="UP000683139">
    <property type="component" value="Unassembled WGS sequence"/>
</dbReference>
<evidence type="ECO:0000313" key="1">
    <source>
        <dbReference type="EMBL" id="GIP17945.1"/>
    </source>
</evidence>
<name>A0A920CZ04_9BACL</name>
<sequence length="149" mass="15192">MTNATAGGTLTAWTDAAPYIPTGSFDPTTGVYTVPATAHYAIGATVNYSLPTAATGIAANVNPTLTIQSGATVLLTGTFPIFNTNAQGVDLRTILGNGTIVMTGDFALTSGETITMHYNDGGLTTPVDFGTGATNDGNGITWSIRQISQ</sequence>
<keyword evidence="2" id="KW-1185">Reference proteome</keyword>
<accession>A0A920CZ04</accession>
<dbReference type="AlphaFoldDB" id="A0A920CZ04"/>
<gene>
    <name evidence="1" type="ORF">J40TS1_35870</name>
</gene>
<proteinExistence type="predicted"/>
<evidence type="ECO:0000313" key="2">
    <source>
        <dbReference type="Proteomes" id="UP000683139"/>
    </source>
</evidence>
<dbReference type="EMBL" id="BOSE01000007">
    <property type="protein sequence ID" value="GIP17945.1"/>
    <property type="molecule type" value="Genomic_DNA"/>
</dbReference>
<protein>
    <submittedName>
        <fullName evidence="1">Uncharacterized protein</fullName>
    </submittedName>
</protein>
<comment type="caution">
    <text evidence="1">The sequence shown here is derived from an EMBL/GenBank/DDBJ whole genome shotgun (WGS) entry which is preliminary data.</text>
</comment>
<reference evidence="1" key="1">
    <citation type="submission" date="2021-03" db="EMBL/GenBank/DDBJ databases">
        <title>Antimicrobial resistance genes in bacteria isolated from Japanese honey, and their potential for conferring macrolide and lincosamide resistance in the American foulbrood pathogen Paenibacillus larvae.</title>
        <authorList>
            <person name="Okamoto M."/>
            <person name="Kumagai M."/>
            <person name="Kanamori H."/>
            <person name="Takamatsu D."/>
        </authorList>
    </citation>
    <scope>NUCLEOTIDE SEQUENCE</scope>
    <source>
        <strain evidence="1">J40TS1</strain>
    </source>
</reference>